<accession>A0A382RKY6</accession>
<keyword evidence="5 7" id="KW-0472">Membrane</keyword>
<evidence type="ECO:0000256" key="4">
    <source>
        <dbReference type="ARBA" id="ARBA00022989"/>
    </source>
</evidence>
<dbReference type="Gene3D" id="1.10.287.3510">
    <property type="match status" value="1"/>
</dbReference>
<dbReference type="AlphaFoldDB" id="A0A382RKY6"/>
<organism evidence="8">
    <name type="scientific">marine metagenome</name>
    <dbReference type="NCBI Taxonomy" id="408172"/>
    <lineage>
        <taxon>unclassified sequences</taxon>
        <taxon>metagenomes</taxon>
        <taxon>ecological metagenomes</taxon>
    </lineage>
</organism>
<dbReference type="PANTHER" id="PTHR34583">
    <property type="entry name" value="ANTIPORTER SUBUNIT MNHC2-RELATED"/>
    <property type="match status" value="1"/>
</dbReference>
<dbReference type="GO" id="GO:0005886">
    <property type="term" value="C:plasma membrane"/>
    <property type="evidence" value="ECO:0007669"/>
    <property type="project" value="UniProtKB-SubCell"/>
</dbReference>
<evidence type="ECO:0000256" key="1">
    <source>
        <dbReference type="ARBA" id="ARBA00004651"/>
    </source>
</evidence>
<evidence type="ECO:0000256" key="5">
    <source>
        <dbReference type="ARBA" id="ARBA00023136"/>
    </source>
</evidence>
<keyword evidence="2" id="KW-1003">Cell membrane</keyword>
<gene>
    <name evidence="8" type="ORF">METZ01_LOCUS351197</name>
</gene>
<evidence type="ECO:0000256" key="7">
    <source>
        <dbReference type="SAM" id="Phobius"/>
    </source>
</evidence>
<name>A0A382RKY6_9ZZZZ</name>
<feature type="non-terminal residue" evidence="8">
    <location>
        <position position="198"/>
    </location>
</feature>
<keyword evidence="3 7" id="KW-0812">Transmembrane</keyword>
<comment type="subcellular location">
    <subcellularLocation>
        <location evidence="1">Cell membrane</location>
        <topology evidence="1">Multi-pass membrane protein</topology>
    </subcellularLocation>
</comment>
<dbReference type="InterPro" id="IPR039428">
    <property type="entry name" value="NUOK/Mnh_C1-like"/>
</dbReference>
<evidence type="ECO:0000313" key="8">
    <source>
        <dbReference type="EMBL" id="SVC98343.1"/>
    </source>
</evidence>
<evidence type="ECO:0008006" key="9">
    <source>
        <dbReference type="Google" id="ProtNLM"/>
    </source>
</evidence>
<dbReference type="PANTHER" id="PTHR34583:SF2">
    <property type="entry name" value="ANTIPORTER SUBUNIT MNHC2-RELATED"/>
    <property type="match status" value="1"/>
</dbReference>
<feature type="transmembrane region" description="Helical" evidence="7">
    <location>
        <begin position="134"/>
        <end position="154"/>
    </location>
</feature>
<protein>
    <recommendedName>
        <fullName evidence="9">NADH-quinone oxidoreductase subunit J</fullName>
    </recommendedName>
</protein>
<evidence type="ECO:0000256" key="6">
    <source>
        <dbReference type="SAM" id="MobiDB-lite"/>
    </source>
</evidence>
<evidence type="ECO:0000256" key="2">
    <source>
        <dbReference type="ARBA" id="ARBA00022475"/>
    </source>
</evidence>
<dbReference type="Pfam" id="PF00420">
    <property type="entry name" value="Oxidored_q2"/>
    <property type="match status" value="1"/>
</dbReference>
<proteinExistence type="predicted"/>
<dbReference type="EMBL" id="UINC01122501">
    <property type="protein sequence ID" value="SVC98343.1"/>
    <property type="molecule type" value="Genomic_DNA"/>
</dbReference>
<keyword evidence="4 7" id="KW-1133">Transmembrane helix</keyword>
<reference evidence="8" key="1">
    <citation type="submission" date="2018-05" db="EMBL/GenBank/DDBJ databases">
        <authorList>
            <person name="Lanie J.A."/>
            <person name="Ng W.-L."/>
            <person name="Kazmierczak K.M."/>
            <person name="Andrzejewski T.M."/>
            <person name="Davidsen T.M."/>
            <person name="Wayne K.J."/>
            <person name="Tettelin H."/>
            <person name="Glass J.I."/>
            <person name="Rusch D."/>
            <person name="Podicherti R."/>
            <person name="Tsui H.-C.T."/>
            <person name="Winkler M.E."/>
        </authorList>
    </citation>
    <scope>NUCLEOTIDE SEQUENCE</scope>
</reference>
<feature type="region of interest" description="Disordered" evidence="6">
    <location>
        <begin position="74"/>
        <end position="119"/>
    </location>
</feature>
<dbReference type="InterPro" id="IPR050601">
    <property type="entry name" value="CPA3_antiporter_subunitC"/>
</dbReference>
<feature type="compositionally biased region" description="Basic and acidic residues" evidence="6">
    <location>
        <begin position="74"/>
        <end position="89"/>
    </location>
</feature>
<feature type="transmembrane region" description="Helical" evidence="7">
    <location>
        <begin position="42"/>
        <end position="61"/>
    </location>
</feature>
<feature type="transmembrane region" description="Helical" evidence="7">
    <location>
        <begin position="15"/>
        <end position="33"/>
    </location>
</feature>
<sequence>MFGEDGLLNELLVERFNYCVYVVLLLIGLYAMIAKNNLIKKLIGMSIFQTAIILFYVSIGVKEGGTIPIYTAEHDPHGHHAQHEAHPEEANVTEATDENTTASATSHEEDHGHHAPRSLTDEETLGYANPIPHVLMLTAIVVGVATLGVALALVQRIYRAYGTIEEDEVLAAIQAEALAVEIPDLSETKPKRAKAKPR</sequence>
<evidence type="ECO:0000256" key="3">
    <source>
        <dbReference type="ARBA" id="ARBA00022692"/>
    </source>
</evidence>